<feature type="compositionally biased region" description="Polar residues" evidence="2">
    <location>
        <begin position="164"/>
        <end position="184"/>
    </location>
</feature>
<dbReference type="VEuPathDB" id="FungiDB:CH63R_09467"/>
<feature type="region of interest" description="Disordered" evidence="2">
    <location>
        <begin position="275"/>
        <end position="321"/>
    </location>
</feature>
<feature type="coiled-coil region" evidence="1">
    <location>
        <begin position="35"/>
        <end position="69"/>
    </location>
</feature>
<keyword evidence="1" id="KW-0175">Coiled coil</keyword>
<evidence type="ECO:0000313" key="4">
    <source>
        <dbReference type="Proteomes" id="UP000007174"/>
    </source>
</evidence>
<protein>
    <submittedName>
        <fullName evidence="3">Uncharacterized protein</fullName>
    </submittedName>
</protein>
<dbReference type="AlphaFoldDB" id="H1W3S6"/>
<evidence type="ECO:0000256" key="2">
    <source>
        <dbReference type="SAM" id="MobiDB-lite"/>
    </source>
</evidence>
<dbReference type="EMBL" id="CACQ02009405">
    <property type="protein sequence ID" value="CCF47139.1"/>
    <property type="molecule type" value="Genomic_DNA"/>
</dbReference>
<dbReference type="HOGENOM" id="CLU_008442_0_0_1"/>
<reference evidence="4" key="1">
    <citation type="journal article" date="2012" name="Nat. Genet.">
        <title>Lifestyle transitions in plant pathogenic Colletotrichum fungi deciphered by genome and transcriptome analyses.</title>
        <authorList>
            <person name="O'Connell R.J."/>
            <person name="Thon M.R."/>
            <person name="Hacquard S."/>
            <person name="Amyotte S.G."/>
            <person name="Kleemann J."/>
            <person name="Torres M.F."/>
            <person name="Damm U."/>
            <person name="Buiate E.A."/>
            <person name="Epstein L."/>
            <person name="Alkan N."/>
            <person name="Altmueller J."/>
            <person name="Alvarado-Balderrama L."/>
            <person name="Bauser C.A."/>
            <person name="Becker C."/>
            <person name="Birren B.W."/>
            <person name="Chen Z."/>
            <person name="Choi J."/>
            <person name="Crouch J.A."/>
            <person name="Duvick J.P."/>
            <person name="Farman M.A."/>
            <person name="Gan P."/>
            <person name="Heiman D."/>
            <person name="Henrissat B."/>
            <person name="Howard R.J."/>
            <person name="Kabbage M."/>
            <person name="Koch C."/>
            <person name="Kracher B."/>
            <person name="Kubo Y."/>
            <person name="Law A.D."/>
            <person name="Lebrun M.-H."/>
            <person name="Lee Y.-H."/>
            <person name="Miyara I."/>
            <person name="Moore N."/>
            <person name="Neumann U."/>
            <person name="Nordstroem K."/>
            <person name="Panaccione D.G."/>
            <person name="Panstruga R."/>
            <person name="Place M."/>
            <person name="Proctor R.H."/>
            <person name="Prusky D."/>
            <person name="Rech G."/>
            <person name="Reinhardt R."/>
            <person name="Rollins J.A."/>
            <person name="Rounsley S."/>
            <person name="Schardl C.L."/>
            <person name="Schwartz D.C."/>
            <person name="Shenoy N."/>
            <person name="Shirasu K."/>
            <person name="Sikhakolli U.R."/>
            <person name="Stueber K."/>
            <person name="Sukno S.A."/>
            <person name="Sweigard J.A."/>
            <person name="Takano Y."/>
            <person name="Takahara H."/>
            <person name="Trail F."/>
            <person name="van der Does H.C."/>
            <person name="Voll L.M."/>
            <person name="Will I."/>
            <person name="Young S."/>
            <person name="Zeng Q."/>
            <person name="Zhang J."/>
            <person name="Zhou S."/>
            <person name="Dickman M.B."/>
            <person name="Schulze-Lefert P."/>
            <person name="Ver Loren van Themaat E."/>
            <person name="Ma L.-J."/>
            <person name="Vaillancourt L.J."/>
        </authorList>
    </citation>
    <scope>NUCLEOTIDE SEQUENCE [LARGE SCALE GENOMIC DNA]</scope>
    <source>
        <strain evidence="4">IMI 349063</strain>
    </source>
</reference>
<sequence>MEKELNAAAGRLKGAAAAKSLTTGKPAGSVVSHFVRDLLQDNANLQLGMAELREMLLNSNDEIQAMRDQLMCHQPVGEQDASATSTLRAEIGPDLGEMTQNISQELHIHHHYHVAEKTKPKKKRHSLNPGIFSPASISRSSTPPAVWRPGPSPIAPLASHSHKGSTSTVSVPPSNRWSVFSEQPSEFAPSSVPSSPQSNPRLSMFDRPMLETDIPMSPTTSLDPASPTWKLSHSKRPSEASTRSFSVPSKLLSVASPAPPAAPTLHVSQHISGTIEEEREDNFSEEVPGLVTPNDDHPETDTETETDTELSYSKDEELPQRRLHRAVSHESIMSLSGGLDIHTLKSRGPTLFEDGVHPSTKRIAIEHIFSAFPKLSRPRQMGQLAAMDRRLSSIGIPGGDTNTKRSGKEKEKERDLLRAPGINQPGAIPGFQEYLAAHQRRGPPSKVSPDAVDVEALREGLAE</sequence>
<feature type="compositionally biased region" description="Acidic residues" evidence="2">
    <location>
        <begin position="275"/>
        <end position="284"/>
    </location>
</feature>
<dbReference type="Proteomes" id="UP000007174">
    <property type="component" value="Unassembled WGS sequence"/>
</dbReference>
<feature type="region of interest" description="Disordered" evidence="2">
    <location>
        <begin position="392"/>
        <end position="463"/>
    </location>
</feature>
<proteinExistence type="predicted"/>
<feature type="region of interest" description="Disordered" evidence="2">
    <location>
        <begin position="117"/>
        <end position="244"/>
    </location>
</feature>
<feature type="compositionally biased region" description="Basic and acidic residues" evidence="2">
    <location>
        <begin position="402"/>
        <end position="417"/>
    </location>
</feature>
<evidence type="ECO:0000256" key="1">
    <source>
        <dbReference type="SAM" id="Coils"/>
    </source>
</evidence>
<gene>
    <name evidence="3" type="ORF">CH063_15644</name>
</gene>
<feature type="compositionally biased region" description="Low complexity" evidence="2">
    <location>
        <begin position="189"/>
        <end position="200"/>
    </location>
</feature>
<accession>H1W3S6</accession>
<dbReference type="eggNOG" id="ENOG502S0V0">
    <property type="taxonomic scope" value="Eukaryota"/>
</dbReference>
<dbReference type="STRING" id="759273.H1W3S6"/>
<organism evidence="3 4">
    <name type="scientific">Colletotrichum higginsianum (strain IMI 349063)</name>
    <name type="common">Crucifer anthracnose fungus</name>
    <dbReference type="NCBI Taxonomy" id="759273"/>
    <lineage>
        <taxon>Eukaryota</taxon>
        <taxon>Fungi</taxon>
        <taxon>Dikarya</taxon>
        <taxon>Ascomycota</taxon>
        <taxon>Pezizomycotina</taxon>
        <taxon>Sordariomycetes</taxon>
        <taxon>Hypocreomycetidae</taxon>
        <taxon>Glomerellales</taxon>
        <taxon>Glomerellaceae</taxon>
        <taxon>Colletotrichum</taxon>
        <taxon>Colletotrichum destructivum species complex</taxon>
    </lineage>
</organism>
<name>H1W3S6_COLHI</name>
<evidence type="ECO:0000313" key="3">
    <source>
        <dbReference type="EMBL" id="CCF47139.1"/>
    </source>
</evidence>